<feature type="chain" id="PRO_5030796086" evidence="1">
    <location>
        <begin position="32"/>
        <end position="304"/>
    </location>
</feature>
<dbReference type="EMBL" id="JACIUV010000002">
    <property type="protein sequence ID" value="MBB1116297.1"/>
    <property type="molecule type" value="Genomic_DNA"/>
</dbReference>
<reference evidence="2 3" key="1">
    <citation type="submission" date="2020-08" db="EMBL/GenBank/DDBJ databases">
        <title>Stenotrophomonas sp. W1S232.</title>
        <authorList>
            <person name="Deng Y."/>
        </authorList>
    </citation>
    <scope>NUCLEOTIDE SEQUENCE [LARGE SCALE GENOMIC DNA]</scope>
    <source>
        <strain evidence="2 3">W1S232</strain>
    </source>
</reference>
<gene>
    <name evidence="2" type="ORF">H4O09_04350</name>
</gene>
<dbReference type="Pfam" id="PF07920">
    <property type="entry name" value="DUF1684"/>
    <property type="match status" value="1"/>
</dbReference>
<dbReference type="PANTHER" id="PTHR41913">
    <property type="entry name" value="DUF1684 DOMAIN-CONTAINING PROTEIN"/>
    <property type="match status" value="1"/>
</dbReference>
<evidence type="ECO:0000313" key="2">
    <source>
        <dbReference type="EMBL" id="MBB1116297.1"/>
    </source>
</evidence>
<name>A0A7W3YUM8_9GAMM</name>
<comment type="caution">
    <text evidence="2">The sequence shown here is derived from an EMBL/GenBank/DDBJ whole genome shotgun (WGS) entry which is preliminary data.</text>
</comment>
<protein>
    <submittedName>
        <fullName evidence="2">DUF1684 domain-containing protein</fullName>
    </submittedName>
</protein>
<evidence type="ECO:0000313" key="3">
    <source>
        <dbReference type="Proteomes" id="UP000550609"/>
    </source>
</evidence>
<sequence length="304" mass="33537">MSLLLPLPSARWFSAALPLALLLGCHGGANPAGPMDAAYLESLQQWRSARVVEMKHRPGRLGYVASGRLLPGRYSVGGELAAEPDIRLPLAVSELGHLVLEADSARFVSEDQARSTPLQPSRFDIDPGTRLDIGDGQFFVVRTGPLWGWRFKRQQAAAEHPFNGFEHYPVDVRWRVKARWKAYPKPQSLIVLTTIGTPLEFAALGEASFWLGGQEHRLRAVSLPEGDRMMFMFSDRTCGRGSHGSGRNVVTALPGPGQRWIELDFNRAENPACALTTHLVCPLTPAENRLDIAVEAGEQAWREV</sequence>
<dbReference type="InterPro" id="IPR012467">
    <property type="entry name" value="DUF1684"/>
</dbReference>
<dbReference type="RefSeq" id="WP_182621626.1">
    <property type="nucleotide sequence ID" value="NZ_JACIUV010000002.1"/>
</dbReference>
<dbReference type="Proteomes" id="UP000550609">
    <property type="component" value="Unassembled WGS sequence"/>
</dbReference>
<feature type="signal peptide" evidence="1">
    <location>
        <begin position="1"/>
        <end position="31"/>
    </location>
</feature>
<dbReference type="PANTHER" id="PTHR41913:SF1">
    <property type="entry name" value="DUF1684 DOMAIN-CONTAINING PROTEIN"/>
    <property type="match status" value="1"/>
</dbReference>
<accession>A0A7W3YUM8</accession>
<organism evidence="2 3">
    <name type="scientific">Stenotrophomonas koreensis</name>
    <dbReference type="NCBI Taxonomy" id="266128"/>
    <lineage>
        <taxon>Bacteria</taxon>
        <taxon>Pseudomonadati</taxon>
        <taxon>Pseudomonadota</taxon>
        <taxon>Gammaproteobacteria</taxon>
        <taxon>Lysobacterales</taxon>
        <taxon>Lysobacteraceae</taxon>
        <taxon>Stenotrophomonas</taxon>
    </lineage>
</organism>
<dbReference type="AlphaFoldDB" id="A0A7W3YUM8"/>
<keyword evidence="1" id="KW-0732">Signal</keyword>
<proteinExistence type="predicted"/>
<evidence type="ECO:0000256" key="1">
    <source>
        <dbReference type="SAM" id="SignalP"/>
    </source>
</evidence>